<dbReference type="OrthoDB" id="6512700at2759"/>
<comment type="cofactor">
    <cofactor evidence="1">
        <name>a divalent metal cation</name>
        <dbReference type="ChEBI" id="CHEBI:60240"/>
    </cofactor>
</comment>
<organism evidence="4 5">
    <name type="scientific">Didymodactylos carnosus</name>
    <dbReference type="NCBI Taxonomy" id="1234261"/>
    <lineage>
        <taxon>Eukaryota</taxon>
        <taxon>Metazoa</taxon>
        <taxon>Spiralia</taxon>
        <taxon>Gnathifera</taxon>
        <taxon>Rotifera</taxon>
        <taxon>Eurotatoria</taxon>
        <taxon>Bdelloidea</taxon>
        <taxon>Philodinida</taxon>
        <taxon>Philodinidae</taxon>
        <taxon>Didymodactylos</taxon>
    </lineage>
</organism>
<reference evidence="4" key="1">
    <citation type="submission" date="2021-02" db="EMBL/GenBank/DDBJ databases">
        <authorList>
            <person name="Nowell W R."/>
        </authorList>
    </citation>
    <scope>NUCLEOTIDE SEQUENCE</scope>
</reference>
<gene>
    <name evidence="4" type="ORF">SRO942_LOCUS47119</name>
</gene>
<name>A0A8S2YF66_9BILA</name>
<comment type="caution">
    <text evidence="4">The sequence shown here is derived from an EMBL/GenBank/DDBJ whole genome shotgun (WGS) entry which is preliminary data.</text>
</comment>
<accession>A0A8S2YF66</accession>
<feature type="non-terminal residue" evidence="4">
    <location>
        <position position="48"/>
    </location>
</feature>
<sequence>DGWLLGDTGYASKSWLLTPIKDPATSSQRRYNRAFKRCRCTIERLFGV</sequence>
<dbReference type="EMBL" id="CAJOBC010116555">
    <property type="protein sequence ID" value="CAF4554266.1"/>
    <property type="molecule type" value="Genomic_DNA"/>
</dbReference>
<evidence type="ECO:0000313" key="4">
    <source>
        <dbReference type="EMBL" id="CAF4554266.1"/>
    </source>
</evidence>
<keyword evidence="2" id="KW-0479">Metal-binding</keyword>
<feature type="non-terminal residue" evidence="4">
    <location>
        <position position="1"/>
    </location>
</feature>
<protein>
    <recommendedName>
        <fullName evidence="3">DDE Tnp4 domain-containing protein</fullName>
    </recommendedName>
</protein>
<evidence type="ECO:0000313" key="5">
    <source>
        <dbReference type="Proteomes" id="UP000681722"/>
    </source>
</evidence>
<evidence type="ECO:0000256" key="2">
    <source>
        <dbReference type="ARBA" id="ARBA00022723"/>
    </source>
</evidence>
<proteinExistence type="predicted"/>
<dbReference type="Proteomes" id="UP000681722">
    <property type="component" value="Unassembled WGS sequence"/>
</dbReference>
<dbReference type="AlphaFoldDB" id="A0A8S2YF66"/>
<evidence type="ECO:0000256" key="1">
    <source>
        <dbReference type="ARBA" id="ARBA00001968"/>
    </source>
</evidence>
<dbReference type="InterPro" id="IPR027806">
    <property type="entry name" value="HARBI1_dom"/>
</dbReference>
<evidence type="ECO:0000259" key="3">
    <source>
        <dbReference type="Pfam" id="PF13359"/>
    </source>
</evidence>
<dbReference type="GO" id="GO:0046872">
    <property type="term" value="F:metal ion binding"/>
    <property type="evidence" value="ECO:0007669"/>
    <property type="project" value="UniProtKB-KW"/>
</dbReference>
<feature type="domain" description="DDE Tnp4" evidence="3">
    <location>
        <begin position="3"/>
        <end position="47"/>
    </location>
</feature>
<dbReference type="Pfam" id="PF13359">
    <property type="entry name" value="DDE_Tnp_4"/>
    <property type="match status" value="1"/>
</dbReference>